<gene>
    <name evidence="1" type="ordered locus">Sinac_3556</name>
</gene>
<dbReference type="PANTHER" id="PTHR36234:SF5">
    <property type="entry name" value="LYSYL ENDOPEPTIDASE"/>
    <property type="match status" value="1"/>
</dbReference>
<accession>L0DGK8</accession>
<proteinExistence type="predicted"/>
<dbReference type="InterPro" id="IPR009003">
    <property type="entry name" value="Peptidase_S1_PA"/>
</dbReference>
<dbReference type="SUPFAM" id="SSF50494">
    <property type="entry name" value="Trypsin-like serine proteases"/>
    <property type="match status" value="1"/>
</dbReference>
<dbReference type="Proteomes" id="UP000010798">
    <property type="component" value="Chromosome"/>
</dbReference>
<sequence>MSKQIINGIFAGLVAGLLIAMSSRSEPSEPSSQTSQTKQAKDIYQKYRHSLQMIKSKQASLLEEIKQARTEFTKDAHANPGVLLDLMKSASTETINLALRHASKGTGTILRLKDVPDPGQPAQPGTKGLLSLDTPPSQLEQLIGPHNNFLPGYFLEVGARMLNPVARVTFVRSHVVTLPDGQSTTFAPTDGWGTGFLVSRTLFLTNNHVIPTKEFAKKVGVWFNFQVDAKGLPTTVDQFDCDPDSFFHTNVALDFTLIRLKPKAAASAASVPSGTPSTNPLVSAGEIWGIVPINNSPDFILSQAVNIIQHPKGGFKQVAIQENELVAVYDNVIRYKSDTEPGSSGSPLFDNFWNLVGLHHASGDVEGDEFVDNEGIRIDRIVDDLRKVHGETDAGRAILAELGL</sequence>
<dbReference type="eggNOG" id="COG3591">
    <property type="taxonomic scope" value="Bacteria"/>
</dbReference>
<reference evidence="1 2" key="1">
    <citation type="submission" date="2012-02" db="EMBL/GenBank/DDBJ databases">
        <title>Complete sequence of chromosome of Singulisphaera acidiphila DSM 18658.</title>
        <authorList>
            <consortium name="US DOE Joint Genome Institute (JGI-PGF)"/>
            <person name="Lucas S."/>
            <person name="Copeland A."/>
            <person name="Lapidus A."/>
            <person name="Glavina del Rio T."/>
            <person name="Dalin E."/>
            <person name="Tice H."/>
            <person name="Bruce D."/>
            <person name="Goodwin L."/>
            <person name="Pitluck S."/>
            <person name="Peters L."/>
            <person name="Ovchinnikova G."/>
            <person name="Chertkov O."/>
            <person name="Kyrpides N."/>
            <person name="Mavromatis K."/>
            <person name="Ivanova N."/>
            <person name="Brettin T."/>
            <person name="Detter J.C."/>
            <person name="Han C."/>
            <person name="Larimer F."/>
            <person name="Land M."/>
            <person name="Hauser L."/>
            <person name="Markowitz V."/>
            <person name="Cheng J.-F."/>
            <person name="Hugenholtz P."/>
            <person name="Woyke T."/>
            <person name="Wu D."/>
            <person name="Tindall B."/>
            <person name="Pomrenke H."/>
            <person name="Brambilla E."/>
            <person name="Klenk H.-P."/>
            <person name="Eisen J.A."/>
        </authorList>
    </citation>
    <scope>NUCLEOTIDE SEQUENCE [LARGE SCALE GENOMIC DNA]</scope>
    <source>
        <strain evidence="2">ATCC BAA-1392 / DSM 18658 / VKM B-2454 / MOB10</strain>
    </source>
</reference>
<organism evidence="1 2">
    <name type="scientific">Singulisphaera acidiphila (strain ATCC BAA-1392 / DSM 18658 / VKM B-2454 / MOB10)</name>
    <dbReference type="NCBI Taxonomy" id="886293"/>
    <lineage>
        <taxon>Bacteria</taxon>
        <taxon>Pseudomonadati</taxon>
        <taxon>Planctomycetota</taxon>
        <taxon>Planctomycetia</taxon>
        <taxon>Isosphaerales</taxon>
        <taxon>Isosphaeraceae</taxon>
        <taxon>Singulisphaera</taxon>
    </lineage>
</organism>
<name>L0DGK8_SINAD</name>
<dbReference type="InterPro" id="IPR043504">
    <property type="entry name" value="Peptidase_S1_PA_chymotrypsin"/>
</dbReference>
<evidence type="ECO:0000313" key="1">
    <source>
        <dbReference type="EMBL" id="AGA27811.1"/>
    </source>
</evidence>
<keyword evidence="2" id="KW-1185">Reference proteome</keyword>
<dbReference type="STRING" id="886293.Sinac_3556"/>
<dbReference type="EMBL" id="CP003364">
    <property type="protein sequence ID" value="AGA27811.1"/>
    <property type="molecule type" value="Genomic_DNA"/>
</dbReference>
<dbReference type="Gene3D" id="2.40.10.10">
    <property type="entry name" value="Trypsin-like serine proteases"/>
    <property type="match status" value="2"/>
</dbReference>
<protein>
    <submittedName>
        <fullName evidence="1">V8-like Glu-specific endopeptidase</fullName>
    </submittedName>
</protein>
<dbReference type="KEGG" id="saci:Sinac_3556"/>
<dbReference type="AlphaFoldDB" id="L0DGK8"/>
<dbReference type="PANTHER" id="PTHR36234">
    <property type="entry name" value="LYSYL ENDOPEPTIDASE"/>
    <property type="match status" value="1"/>
</dbReference>
<dbReference type="OrthoDB" id="9770276at2"/>
<dbReference type="HOGENOM" id="CLU_681328_0_0_0"/>
<dbReference type="Pfam" id="PF13365">
    <property type="entry name" value="Trypsin_2"/>
    <property type="match status" value="1"/>
</dbReference>
<evidence type="ECO:0000313" key="2">
    <source>
        <dbReference type="Proteomes" id="UP000010798"/>
    </source>
</evidence>